<feature type="domain" description="CxC3 like cysteine cluster" evidence="2">
    <location>
        <begin position="224"/>
        <end position="324"/>
    </location>
</feature>
<dbReference type="CDD" id="cd19757">
    <property type="entry name" value="Bbox1"/>
    <property type="match status" value="1"/>
</dbReference>
<evidence type="ECO:0000313" key="4">
    <source>
        <dbReference type="Proteomes" id="UP001558613"/>
    </source>
</evidence>
<dbReference type="Proteomes" id="UP001558613">
    <property type="component" value="Unassembled WGS sequence"/>
</dbReference>
<dbReference type="Pfam" id="PF18804">
    <property type="entry name" value="CxC3"/>
    <property type="match status" value="1"/>
</dbReference>
<gene>
    <name evidence="3" type="ORF">QQF64_036064</name>
</gene>
<feature type="region of interest" description="Disordered" evidence="1">
    <location>
        <begin position="826"/>
        <end position="863"/>
    </location>
</feature>
<feature type="compositionally biased region" description="Acidic residues" evidence="1">
    <location>
        <begin position="828"/>
        <end position="837"/>
    </location>
</feature>
<accession>A0ABR3NIB0</accession>
<dbReference type="InterPro" id="IPR040521">
    <property type="entry name" value="KDZ"/>
</dbReference>
<dbReference type="EMBL" id="JAYMGO010000004">
    <property type="protein sequence ID" value="KAL1276441.1"/>
    <property type="molecule type" value="Genomic_DNA"/>
</dbReference>
<evidence type="ECO:0000256" key="1">
    <source>
        <dbReference type="SAM" id="MobiDB-lite"/>
    </source>
</evidence>
<reference evidence="3 4" key="1">
    <citation type="submission" date="2023-09" db="EMBL/GenBank/DDBJ databases">
        <authorList>
            <person name="Wang M."/>
        </authorList>
    </citation>
    <scope>NUCLEOTIDE SEQUENCE [LARGE SCALE GENOMIC DNA]</scope>
    <source>
        <strain evidence="3">GT-2023</strain>
        <tissue evidence="3">Liver</tissue>
    </source>
</reference>
<evidence type="ECO:0000313" key="3">
    <source>
        <dbReference type="EMBL" id="KAL1276441.1"/>
    </source>
</evidence>
<comment type="caution">
    <text evidence="3">The sequence shown here is derived from an EMBL/GenBank/DDBJ whole genome shotgun (WGS) entry which is preliminary data.</text>
</comment>
<dbReference type="Pfam" id="PF18758">
    <property type="entry name" value="KDZ"/>
    <property type="match status" value="1"/>
</dbReference>
<feature type="compositionally biased region" description="Acidic residues" evidence="1">
    <location>
        <begin position="845"/>
        <end position="863"/>
    </location>
</feature>
<proteinExistence type="predicted"/>
<dbReference type="InterPro" id="IPR040564">
    <property type="entry name" value="CxC3-like"/>
</dbReference>
<protein>
    <recommendedName>
        <fullName evidence="2">CxC3 like cysteine cluster domain-containing protein</fullName>
    </recommendedName>
</protein>
<dbReference type="PANTHER" id="PTHR33104:SF2">
    <property type="entry name" value="CXC3 LIKE CYSTEINE CLUSTER DOMAIN-CONTAINING PROTEIN"/>
    <property type="match status" value="1"/>
</dbReference>
<name>A0ABR3NIB0_9TELE</name>
<evidence type="ECO:0000259" key="2">
    <source>
        <dbReference type="Pfam" id="PF18804"/>
    </source>
</evidence>
<dbReference type="PANTHER" id="PTHR33104">
    <property type="entry name" value="SI:DKEY-29D5.2"/>
    <property type="match status" value="1"/>
</dbReference>
<sequence length="863" mass="98628">MTSLTRISSPVRLKLTLLNSIMLRANKNKLEAVLLLGDAFVEEIQKRNTESQTQEPEVSGQCKVTWWKRDRDGQRITTSKRRKKGSSADFNMQRLEDMLQDSESIDGQEIAQQPPLSSWCQRQKEVQQCWQQARPQILANLLSAENIIQRTCNHCHVRETVIRCMECLPSEWFCAECDQLVHKRHTLHNRQTTMYGFYKYISPTDFVKLHDDKYIICGQDCLLPTAFPQIICSCDRGDVVISVGKSIILVCINGRYNLRVPVLTCKHCNKQWAPEVSDFVTSGYWPATMQAQTLFHQDLFHSFEAMKTAAPGMSVKAFTAMLDQRTKQFGRTGKVSADAFQRSFLQYVYCNSELNQLLGKEPFVCPACSPEMVAVSVDGNRKLYRFKKTNQSEEPGFFDGVFLAQDSEVSKFVEEIRAAVKSTAGKAMCGESHWTAAREMSKQANKLDEEGVEIAVCRHGFLLKGLNMYRGEIFAYPMFLQKEFQGATFLAMDVTCRYVPYLQKVSEALTHLQPLQKMRHCLSVMHAKAHNTKCEILWNARNQEGAGTTLGEEVEQVNSFLSRCALTTKYMAKSVRTDMLTVYAIGWNQRKDNGLHIALSSRFKKTVEKTAEVTTSLKKMQEQLHCSDDMLKQWIVDVKQWANSGNAATTPVDARGLQISIEALFVSICQKKHYLYRQNDRNKRRQKISQKIAQEKKRLLEEIQRYNQQPDGDPVDTNSVVQKLSNKAAESMIWPWQEQNAEEKQILVKEMMQHCQYLKDSVAKVQSLMETVSVCTQTGSCPNGFTEEGSKGLISLLKRRLQDLRLKQQTVACSYRGILEPTPRLVEVEEGEMEEEMDWQHDISSEDEDEDDDDEDDDAEVGT</sequence>
<organism evidence="3 4">
    <name type="scientific">Cirrhinus molitorella</name>
    <name type="common">mud carp</name>
    <dbReference type="NCBI Taxonomy" id="172907"/>
    <lineage>
        <taxon>Eukaryota</taxon>
        <taxon>Metazoa</taxon>
        <taxon>Chordata</taxon>
        <taxon>Craniata</taxon>
        <taxon>Vertebrata</taxon>
        <taxon>Euteleostomi</taxon>
        <taxon>Actinopterygii</taxon>
        <taxon>Neopterygii</taxon>
        <taxon>Teleostei</taxon>
        <taxon>Ostariophysi</taxon>
        <taxon>Cypriniformes</taxon>
        <taxon>Cyprinidae</taxon>
        <taxon>Labeoninae</taxon>
        <taxon>Labeonini</taxon>
        <taxon>Cirrhinus</taxon>
    </lineage>
</organism>
<keyword evidence="4" id="KW-1185">Reference proteome</keyword>